<feature type="transmembrane region" description="Helical" evidence="2">
    <location>
        <begin position="223"/>
        <end position="243"/>
    </location>
</feature>
<keyword evidence="2" id="KW-1133">Transmembrane helix</keyword>
<reference evidence="3 4" key="1">
    <citation type="submission" date="2017-10" db="EMBL/GenBank/DDBJ databases">
        <title>A new Pekin duck reference genome.</title>
        <authorList>
            <person name="Hou Z.-C."/>
            <person name="Zhou Z.-K."/>
            <person name="Zhu F."/>
            <person name="Hou S.-S."/>
        </authorList>
    </citation>
    <scope>NUCLEOTIDE SEQUENCE [LARGE SCALE GENOMIC DNA]</scope>
</reference>
<evidence type="ECO:0000313" key="4">
    <source>
        <dbReference type="Proteomes" id="UP000016666"/>
    </source>
</evidence>
<dbReference type="OMA" id="MITEENN"/>
<feature type="transmembrane region" description="Helical" evidence="2">
    <location>
        <begin position="97"/>
        <end position="118"/>
    </location>
</feature>
<name>A0A493TTA4_ANAPP</name>
<evidence type="ECO:0000256" key="1">
    <source>
        <dbReference type="SAM" id="MobiDB-lite"/>
    </source>
</evidence>
<keyword evidence="2" id="KW-0472">Membrane</keyword>
<feature type="transmembrane region" description="Helical" evidence="2">
    <location>
        <begin position="70"/>
        <end position="91"/>
    </location>
</feature>
<keyword evidence="2" id="KW-0812">Transmembrane</keyword>
<sequence length="246" mass="25840">MPALRTGQGHRNNHQRQGKPCPQGLSSMLGQQHSPKFSAKCTTRPQPHSLSPQGACSGVLRGIGKQKFGAILNAVSYYGVGLPLAVVLLFVARIGVIGLWLSMLVCVSMLCTCFIVYISRMDWRKAAEEAQHRAGVTPLPPEEPHPGPEPPSKALPSGTGPTPPPHAHLPAAAVRGCVAGVEAQNGVVLTAITRLEGATFQPEPQGEPPGSTMSTKELIVRRGLAVAAAITVLALGIVIKVMTSNH</sequence>
<reference evidence="3" key="3">
    <citation type="submission" date="2025-09" db="UniProtKB">
        <authorList>
            <consortium name="Ensembl"/>
        </authorList>
    </citation>
    <scope>IDENTIFICATION</scope>
</reference>
<reference evidence="3" key="2">
    <citation type="submission" date="2025-08" db="UniProtKB">
        <authorList>
            <consortium name="Ensembl"/>
        </authorList>
    </citation>
    <scope>IDENTIFICATION</scope>
</reference>
<evidence type="ECO:0000313" key="3">
    <source>
        <dbReference type="Ensembl" id="ENSAPLP00000029091.1"/>
    </source>
</evidence>
<accession>A0A493TTA4</accession>
<dbReference type="STRING" id="8840.ENSAPLP00000029091"/>
<protein>
    <submittedName>
        <fullName evidence="3">Uncharacterized protein</fullName>
    </submittedName>
</protein>
<dbReference type="Proteomes" id="UP000016666">
    <property type="component" value="Chromosome 20"/>
</dbReference>
<keyword evidence="4" id="KW-1185">Reference proteome</keyword>
<dbReference type="GeneTree" id="ENSGT00940000163062"/>
<proteinExistence type="predicted"/>
<evidence type="ECO:0000256" key="2">
    <source>
        <dbReference type="SAM" id="Phobius"/>
    </source>
</evidence>
<dbReference type="Ensembl" id="ENSAPLT00000019862.1">
    <property type="protein sequence ID" value="ENSAPLP00000029091.1"/>
    <property type="gene ID" value="ENSAPLG00000018341.1"/>
</dbReference>
<dbReference type="AlphaFoldDB" id="A0A493TTA4"/>
<feature type="region of interest" description="Disordered" evidence="1">
    <location>
        <begin position="1"/>
        <end position="31"/>
    </location>
</feature>
<feature type="region of interest" description="Disordered" evidence="1">
    <location>
        <begin position="132"/>
        <end position="167"/>
    </location>
</feature>
<organism evidence="3 4">
    <name type="scientific">Anas platyrhynchos platyrhynchos</name>
    <name type="common">Northern mallard</name>
    <dbReference type="NCBI Taxonomy" id="8840"/>
    <lineage>
        <taxon>Eukaryota</taxon>
        <taxon>Metazoa</taxon>
        <taxon>Chordata</taxon>
        <taxon>Craniata</taxon>
        <taxon>Vertebrata</taxon>
        <taxon>Euteleostomi</taxon>
        <taxon>Archelosauria</taxon>
        <taxon>Archosauria</taxon>
        <taxon>Dinosauria</taxon>
        <taxon>Saurischia</taxon>
        <taxon>Theropoda</taxon>
        <taxon>Coelurosauria</taxon>
        <taxon>Aves</taxon>
        <taxon>Neognathae</taxon>
        <taxon>Galloanserae</taxon>
        <taxon>Anseriformes</taxon>
        <taxon>Anatidae</taxon>
        <taxon>Anatinae</taxon>
        <taxon>Anas</taxon>
    </lineage>
</organism>